<gene>
    <name evidence="1" type="ORF">Sradi_4028100</name>
</gene>
<dbReference type="AlphaFoldDB" id="A0AAW2PL29"/>
<reference evidence="1" key="1">
    <citation type="submission" date="2020-06" db="EMBL/GenBank/DDBJ databases">
        <authorList>
            <person name="Li T."/>
            <person name="Hu X."/>
            <person name="Zhang T."/>
            <person name="Song X."/>
            <person name="Zhang H."/>
            <person name="Dai N."/>
            <person name="Sheng W."/>
            <person name="Hou X."/>
            <person name="Wei L."/>
        </authorList>
    </citation>
    <scope>NUCLEOTIDE SEQUENCE</scope>
    <source>
        <strain evidence="1">G02</strain>
        <tissue evidence="1">Leaf</tissue>
    </source>
</reference>
<reference evidence="1" key="2">
    <citation type="journal article" date="2024" name="Plant">
        <title>Genomic evolution and insights into agronomic trait innovations of Sesamum species.</title>
        <authorList>
            <person name="Miao H."/>
            <person name="Wang L."/>
            <person name="Qu L."/>
            <person name="Liu H."/>
            <person name="Sun Y."/>
            <person name="Le M."/>
            <person name="Wang Q."/>
            <person name="Wei S."/>
            <person name="Zheng Y."/>
            <person name="Lin W."/>
            <person name="Duan Y."/>
            <person name="Cao H."/>
            <person name="Xiong S."/>
            <person name="Wang X."/>
            <person name="Wei L."/>
            <person name="Li C."/>
            <person name="Ma Q."/>
            <person name="Ju M."/>
            <person name="Zhao R."/>
            <person name="Li G."/>
            <person name="Mu C."/>
            <person name="Tian Q."/>
            <person name="Mei H."/>
            <person name="Zhang T."/>
            <person name="Gao T."/>
            <person name="Zhang H."/>
        </authorList>
    </citation>
    <scope>NUCLEOTIDE SEQUENCE</scope>
    <source>
        <strain evidence="1">G02</strain>
    </source>
</reference>
<dbReference type="EMBL" id="JACGWJ010000017">
    <property type="protein sequence ID" value="KAL0355812.1"/>
    <property type="molecule type" value="Genomic_DNA"/>
</dbReference>
<accession>A0AAW2PL29</accession>
<dbReference type="PANTHER" id="PTHR31973:SF187">
    <property type="entry name" value="MUTATOR TRANSPOSASE MUDRA PROTEIN"/>
    <property type="match status" value="1"/>
</dbReference>
<protein>
    <submittedName>
        <fullName evidence="1">Uncharacterized protein</fullName>
    </submittedName>
</protein>
<sequence length="88" mass="10486">MLLRELASESEHRFCVRYLYVNFKAKFKGAELKEYLLKMATTANKQEFRAHMKKIAELDPKKSRDYDTTAEWLSKIPAEHWSRAFFPV</sequence>
<evidence type="ECO:0000313" key="1">
    <source>
        <dbReference type="EMBL" id="KAL0355812.1"/>
    </source>
</evidence>
<dbReference type="PANTHER" id="PTHR31973">
    <property type="entry name" value="POLYPROTEIN, PUTATIVE-RELATED"/>
    <property type="match status" value="1"/>
</dbReference>
<proteinExistence type="predicted"/>
<name>A0AAW2PL29_SESRA</name>
<comment type="caution">
    <text evidence="1">The sequence shown here is derived from an EMBL/GenBank/DDBJ whole genome shotgun (WGS) entry which is preliminary data.</text>
</comment>
<organism evidence="1">
    <name type="scientific">Sesamum radiatum</name>
    <name type="common">Black benniseed</name>
    <dbReference type="NCBI Taxonomy" id="300843"/>
    <lineage>
        <taxon>Eukaryota</taxon>
        <taxon>Viridiplantae</taxon>
        <taxon>Streptophyta</taxon>
        <taxon>Embryophyta</taxon>
        <taxon>Tracheophyta</taxon>
        <taxon>Spermatophyta</taxon>
        <taxon>Magnoliopsida</taxon>
        <taxon>eudicotyledons</taxon>
        <taxon>Gunneridae</taxon>
        <taxon>Pentapetalae</taxon>
        <taxon>asterids</taxon>
        <taxon>lamiids</taxon>
        <taxon>Lamiales</taxon>
        <taxon>Pedaliaceae</taxon>
        <taxon>Sesamum</taxon>
    </lineage>
</organism>